<protein>
    <submittedName>
        <fullName evidence="1">Uncharacterized protein</fullName>
    </submittedName>
</protein>
<proteinExistence type="predicted"/>
<dbReference type="EMBL" id="CAKLPX010000001">
    <property type="protein sequence ID" value="CAH0990612.1"/>
    <property type="molecule type" value="Genomic_DNA"/>
</dbReference>
<reference evidence="1" key="1">
    <citation type="submission" date="2021-12" db="EMBL/GenBank/DDBJ databases">
        <authorList>
            <person name="Rodrigo-Torres L."/>
            <person name="Arahal R. D."/>
            <person name="Lucena T."/>
        </authorList>
    </citation>
    <scope>NUCLEOTIDE SEQUENCE</scope>
    <source>
        <strain evidence="1">CECT 8267</strain>
    </source>
</reference>
<organism evidence="1 2">
    <name type="scientific">Sinobacterium norvegicum</name>
    <dbReference type="NCBI Taxonomy" id="1641715"/>
    <lineage>
        <taxon>Bacteria</taxon>
        <taxon>Pseudomonadati</taxon>
        <taxon>Pseudomonadota</taxon>
        <taxon>Gammaproteobacteria</taxon>
        <taxon>Cellvibrionales</taxon>
        <taxon>Spongiibacteraceae</taxon>
        <taxon>Sinobacterium</taxon>
    </lineage>
</organism>
<dbReference type="RefSeq" id="WP_237443292.1">
    <property type="nucleotide sequence ID" value="NZ_CAKLPX010000001.1"/>
</dbReference>
<evidence type="ECO:0000313" key="1">
    <source>
        <dbReference type="EMBL" id="CAH0990612.1"/>
    </source>
</evidence>
<comment type="caution">
    <text evidence="1">The sequence shown here is derived from an EMBL/GenBank/DDBJ whole genome shotgun (WGS) entry which is preliminary data.</text>
</comment>
<accession>A0ABN8EGZ1</accession>
<name>A0ABN8EGZ1_9GAMM</name>
<gene>
    <name evidence="1" type="ORF">SIN8267_00706</name>
</gene>
<evidence type="ECO:0000313" key="2">
    <source>
        <dbReference type="Proteomes" id="UP000838100"/>
    </source>
</evidence>
<keyword evidence="2" id="KW-1185">Reference proteome</keyword>
<sequence>MTKPISEQAIQALFSDLTTIEKYLYSGDLEGALIHLSHAKKVAEQNINRLAVEERFNALFDSHST</sequence>
<dbReference type="Proteomes" id="UP000838100">
    <property type="component" value="Unassembled WGS sequence"/>
</dbReference>